<sequence>MALTLEALASLDSFSKFYIAFCVFTRGLSYVEYTRNIHYLTKVQTMIPPVLFLIRPFTFFTCSGHYLTCLYILWPLIFDEPAPAKFAGLCYGALMGITIGFWVFVYNPADYAPLEVRRKRPACDDSLRLTMNCFWTTDWTNHGPLLVFFSKYAYDAGPDAFSPSNWWMPMAWGLTWFFGIWFPWQLIGGDPMYDDLRRDKTLAQKVSVVVKMIVITTVGYFIGMFFNEPIVEAAMKGWDAVGPEVAKVWALAQGAMGGEL</sequence>
<keyword evidence="1" id="KW-1133">Transmembrane helix</keyword>
<accession>A0ABQ6MGP5</accession>
<organism evidence="2 3">
    <name type="scientific">Tetraparma gracilis</name>
    <dbReference type="NCBI Taxonomy" id="2962635"/>
    <lineage>
        <taxon>Eukaryota</taxon>
        <taxon>Sar</taxon>
        <taxon>Stramenopiles</taxon>
        <taxon>Ochrophyta</taxon>
        <taxon>Bolidophyceae</taxon>
        <taxon>Parmales</taxon>
        <taxon>Triparmaceae</taxon>
        <taxon>Tetraparma</taxon>
    </lineage>
</organism>
<keyword evidence="1" id="KW-0812">Transmembrane</keyword>
<evidence type="ECO:0000256" key="1">
    <source>
        <dbReference type="SAM" id="Phobius"/>
    </source>
</evidence>
<comment type="caution">
    <text evidence="2">The sequence shown here is derived from an EMBL/GenBank/DDBJ whole genome shotgun (WGS) entry which is preliminary data.</text>
</comment>
<dbReference type="Proteomes" id="UP001165060">
    <property type="component" value="Unassembled WGS sequence"/>
</dbReference>
<keyword evidence="3" id="KW-1185">Reference proteome</keyword>
<feature type="transmembrane region" description="Helical" evidence="1">
    <location>
        <begin position="166"/>
        <end position="187"/>
    </location>
</feature>
<keyword evidence="1" id="KW-0472">Membrane</keyword>
<dbReference type="EMBL" id="BRYB01002795">
    <property type="protein sequence ID" value="GMI25586.1"/>
    <property type="molecule type" value="Genomic_DNA"/>
</dbReference>
<evidence type="ECO:0000313" key="2">
    <source>
        <dbReference type="EMBL" id="GMI25586.1"/>
    </source>
</evidence>
<feature type="transmembrane region" description="Helical" evidence="1">
    <location>
        <begin position="52"/>
        <end position="74"/>
    </location>
</feature>
<proteinExistence type="predicted"/>
<protein>
    <submittedName>
        <fullName evidence="2">Uncharacterized protein</fullName>
    </submittedName>
</protein>
<reference evidence="2 3" key="1">
    <citation type="journal article" date="2023" name="Commun. Biol.">
        <title>Genome analysis of Parmales, the sister group of diatoms, reveals the evolutionary specialization of diatoms from phago-mixotrophs to photoautotrophs.</title>
        <authorList>
            <person name="Ban H."/>
            <person name="Sato S."/>
            <person name="Yoshikawa S."/>
            <person name="Yamada K."/>
            <person name="Nakamura Y."/>
            <person name="Ichinomiya M."/>
            <person name="Sato N."/>
            <person name="Blanc-Mathieu R."/>
            <person name="Endo H."/>
            <person name="Kuwata A."/>
            <person name="Ogata H."/>
        </authorList>
    </citation>
    <scope>NUCLEOTIDE SEQUENCE [LARGE SCALE GENOMIC DNA]</scope>
</reference>
<gene>
    <name evidence="2" type="ORF">TeGR_g9877</name>
</gene>
<name>A0ABQ6MGP5_9STRA</name>
<evidence type="ECO:0000313" key="3">
    <source>
        <dbReference type="Proteomes" id="UP001165060"/>
    </source>
</evidence>
<feature type="transmembrane region" description="Helical" evidence="1">
    <location>
        <begin position="208"/>
        <end position="226"/>
    </location>
</feature>
<feature type="transmembrane region" description="Helical" evidence="1">
    <location>
        <begin position="86"/>
        <end position="105"/>
    </location>
</feature>